<dbReference type="InterPro" id="IPR004643">
    <property type="entry name" value="Fe-S_L-Ser_bsu"/>
</dbReference>
<dbReference type="PANTHER" id="PTHR30182">
    <property type="entry name" value="L-SERINE DEHYDRATASE"/>
    <property type="match status" value="1"/>
</dbReference>
<comment type="caution">
    <text evidence="13">The sequence shown here is derived from an EMBL/GenBank/DDBJ whole genome shotgun (WGS) entry which is preliminary data.</text>
</comment>
<evidence type="ECO:0000256" key="5">
    <source>
        <dbReference type="ARBA" id="ARBA00022485"/>
    </source>
</evidence>
<dbReference type="InterPro" id="IPR005131">
    <property type="entry name" value="Ser_deHydtase_bsu"/>
</dbReference>
<protein>
    <recommendedName>
        <fullName evidence="11">L-serine deaminase</fullName>
    </recommendedName>
</protein>
<dbReference type="EMBL" id="RKRK01000002">
    <property type="protein sequence ID" value="RPF57552.1"/>
    <property type="molecule type" value="Genomic_DNA"/>
</dbReference>
<accession>A0A1Q1G2N5</accession>
<comment type="pathway">
    <text evidence="2 11">Carbohydrate biosynthesis; gluconeogenesis.</text>
</comment>
<dbReference type="SUPFAM" id="SSF143548">
    <property type="entry name" value="Serine metabolism enzymes domain"/>
    <property type="match status" value="1"/>
</dbReference>
<comment type="similarity">
    <text evidence="3 11">Belongs to the iron-sulfur dependent L-serine dehydratase family.</text>
</comment>
<dbReference type="UniPathway" id="UPA00138"/>
<comment type="catalytic activity">
    <reaction evidence="10 11">
        <text>L-serine = pyruvate + NH4(+)</text>
        <dbReference type="Rhea" id="RHEA:19169"/>
        <dbReference type="ChEBI" id="CHEBI:15361"/>
        <dbReference type="ChEBI" id="CHEBI:28938"/>
        <dbReference type="ChEBI" id="CHEBI:33384"/>
        <dbReference type="EC" id="4.3.1.17"/>
    </reaction>
</comment>
<keyword evidence="9 11" id="KW-0456">Lyase</keyword>
<dbReference type="PIRSF" id="PIRSF036692">
    <property type="entry name" value="SDH_B"/>
    <property type="match status" value="1"/>
</dbReference>
<feature type="domain" description="Serine dehydratase beta chain" evidence="12">
    <location>
        <begin position="9"/>
        <end position="90"/>
    </location>
</feature>
<dbReference type="InterPro" id="IPR051318">
    <property type="entry name" value="Fe-S_L-Ser"/>
</dbReference>
<dbReference type="GO" id="GO:0006094">
    <property type="term" value="P:gluconeogenesis"/>
    <property type="evidence" value="ECO:0007669"/>
    <property type="project" value="UniProtKB-UniRule"/>
</dbReference>
<keyword evidence="7 11" id="KW-0408">Iron</keyword>
<sequence>MSRAKDYQSAFDIIGPVMIGPSSSHTAGAVKIGQATRSLLHGTPEHIVIHYYESFAKTHDGHGTDHAILGGLLGYSTFDERIRDAIETVKSLNIPLQIIEEEIDSIGDHPNCALIKSQIGSRRIELNGISIGGGTIKIKSIEINGLMISLDHTLPLLVIDGHCDRNIIGDMLDDLFDMNVQIEQEIKSMNNDQLTMALHLDRPMSDEAYDEIKEKYSQLTFSYIS</sequence>
<dbReference type="PANTHER" id="PTHR30182:SF12">
    <property type="entry name" value="L-SERINE DEHYDRATASE, BETA CHAIN-RELATED"/>
    <property type="match status" value="1"/>
</dbReference>
<dbReference type="Proteomes" id="UP000277108">
    <property type="component" value="Unassembled WGS sequence"/>
</dbReference>
<dbReference type="Pfam" id="PF03315">
    <property type="entry name" value="SDH_beta"/>
    <property type="match status" value="1"/>
</dbReference>
<keyword evidence="8 11" id="KW-0411">Iron-sulfur</keyword>
<dbReference type="GO" id="GO:0051539">
    <property type="term" value="F:4 iron, 4 sulfur cluster binding"/>
    <property type="evidence" value="ECO:0007669"/>
    <property type="project" value="UniProtKB-UniRule"/>
</dbReference>
<evidence type="ECO:0000256" key="11">
    <source>
        <dbReference type="PIRNR" id="PIRNR036692"/>
    </source>
</evidence>
<evidence type="ECO:0000259" key="12">
    <source>
        <dbReference type="Pfam" id="PF03315"/>
    </source>
</evidence>
<evidence type="ECO:0000256" key="2">
    <source>
        <dbReference type="ARBA" id="ARBA00004742"/>
    </source>
</evidence>
<organism evidence="13 14">
    <name type="scientific">Abyssicoccus albus</name>
    <dbReference type="NCBI Taxonomy" id="1817405"/>
    <lineage>
        <taxon>Bacteria</taxon>
        <taxon>Bacillati</taxon>
        <taxon>Bacillota</taxon>
        <taxon>Bacilli</taxon>
        <taxon>Bacillales</taxon>
        <taxon>Abyssicoccaceae</taxon>
    </lineage>
</organism>
<evidence type="ECO:0000313" key="14">
    <source>
        <dbReference type="Proteomes" id="UP000277108"/>
    </source>
</evidence>
<evidence type="ECO:0000256" key="6">
    <source>
        <dbReference type="ARBA" id="ARBA00022723"/>
    </source>
</evidence>
<dbReference type="RefSeq" id="WP_077140709.1">
    <property type="nucleotide sequence ID" value="NZ_CBCSGK010000002.1"/>
</dbReference>
<evidence type="ECO:0000256" key="4">
    <source>
        <dbReference type="ARBA" id="ARBA00022432"/>
    </source>
</evidence>
<proteinExistence type="inferred from homology"/>
<dbReference type="STRING" id="1849491.BVH56_06745"/>
<evidence type="ECO:0000256" key="8">
    <source>
        <dbReference type="ARBA" id="ARBA00023014"/>
    </source>
</evidence>
<dbReference type="AlphaFoldDB" id="A0A1Q1G2N5"/>
<evidence type="ECO:0000313" key="13">
    <source>
        <dbReference type="EMBL" id="RPF57552.1"/>
    </source>
</evidence>
<dbReference type="OrthoDB" id="9813137at2"/>
<evidence type="ECO:0000256" key="1">
    <source>
        <dbReference type="ARBA" id="ARBA00001966"/>
    </source>
</evidence>
<dbReference type="GO" id="GO:0046872">
    <property type="term" value="F:metal ion binding"/>
    <property type="evidence" value="ECO:0007669"/>
    <property type="project" value="UniProtKB-UniRule"/>
</dbReference>
<name>A0A1Q1G2N5_9BACL</name>
<dbReference type="Gene3D" id="3.30.1330.90">
    <property type="entry name" value="D-3-phosphoglycerate dehydrogenase, domain 3"/>
    <property type="match status" value="1"/>
</dbReference>
<evidence type="ECO:0000256" key="10">
    <source>
        <dbReference type="ARBA" id="ARBA00049406"/>
    </source>
</evidence>
<accession>A0A3N5CC63</accession>
<keyword evidence="5 11" id="KW-0004">4Fe-4S</keyword>
<evidence type="ECO:0000256" key="3">
    <source>
        <dbReference type="ARBA" id="ARBA00008636"/>
    </source>
</evidence>
<keyword evidence="6 11" id="KW-0479">Metal-binding</keyword>
<dbReference type="GO" id="GO:0003941">
    <property type="term" value="F:L-serine ammonia-lyase activity"/>
    <property type="evidence" value="ECO:0007669"/>
    <property type="project" value="UniProtKB-UniRule"/>
</dbReference>
<reference evidence="13 14" key="1">
    <citation type="submission" date="2018-11" db="EMBL/GenBank/DDBJ databases">
        <title>Genomic Encyclopedia of Type Strains, Phase IV (KMG-IV): sequencing the most valuable type-strain genomes for metagenomic binning, comparative biology and taxonomic classification.</title>
        <authorList>
            <person name="Goeker M."/>
        </authorList>
    </citation>
    <scope>NUCLEOTIDE SEQUENCE [LARGE SCALE GENOMIC DNA]</scope>
    <source>
        <strain evidence="13 14">DSM 29158</strain>
    </source>
</reference>
<evidence type="ECO:0000256" key="9">
    <source>
        <dbReference type="ARBA" id="ARBA00023239"/>
    </source>
</evidence>
<comment type="cofactor">
    <cofactor evidence="1">
        <name>[4Fe-4S] cluster</name>
        <dbReference type="ChEBI" id="CHEBI:49883"/>
    </cofactor>
</comment>
<keyword evidence="4 11" id="KW-0312">Gluconeogenesis</keyword>
<dbReference type="InterPro" id="IPR029009">
    <property type="entry name" value="ASB_dom_sf"/>
</dbReference>
<keyword evidence="14" id="KW-1185">Reference proteome</keyword>
<gene>
    <name evidence="13" type="ORF">EDD62_0173</name>
</gene>
<evidence type="ECO:0000256" key="7">
    <source>
        <dbReference type="ARBA" id="ARBA00023004"/>
    </source>
</evidence>